<name>A0ABT2XCC5_9GAMM</name>
<feature type="domain" description="Zona occludens toxin N-terminal" evidence="2">
    <location>
        <begin position="3"/>
        <end position="205"/>
    </location>
</feature>
<dbReference type="InterPro" id="IPR027417">
    <property type="entry name" value="P-loop_NTPase"/>
</dbReference>
<dbReference type="EMBL" id="JAHWBK010000003">
    <property type="protein sequence ID" value="MCV0323595.1"/>
    <property type="molecule type" value="Genomic_DNA"/>
</dbReference>
<sequence>MPIELFTGQPGNGKTALMMERLVAEAKAAGRPIFAAGINGLSPGLATILDDPTRWNEIDPTVEGTCVCGIEFTPDGTPIPRPPHAHTLVPDGSLIFVDEAWKYFGHLHNATNQKTPKHVLALSEHRHRGIDFVWTTQQPNQLYPFIRGLIGSHSHVVRRFGTKMIDVYRWGELNEEIKSSAKRDLAQRTTRLLPSQIYGQYKSAEVHTIKARIPLKVLALPLMALVGLGLAYWAYTLLRPPAVAGVADSKGTQSASADAAPAHAGSSSRKEDAPRWPTAAAYAKDHLPRISTMPWTAPVFDDRQARSDPQLVCMSSMEGLDAQGVRQEASCRCLTEQGTAYELSQPECRTLARNGPVYNPYRERSEDRREQRFDGAGQPRAAESVGLAGSVVQHVERTMGSFPESPPFASDSYMTTAPGPNKL</sequence>
<feature type="region of interest" description="Disordered" evidence="1">
    <location>
        <begin position="359"/>
        <end position="385"/>
    </location>
</feature>
<protein>
    <submittedName>
        <fullName evidence="3">Zonular occludens toxin domain-containing protein</fullName>
    </submittedName>
</protein>
<accession>A0ABT2XCC5</accession>
<proteinExistence type="predicted"/>
<evidence type="ECO:0000259" key="2">
    <source>
        <dbReference type="Pfam" id="PF05707"/>
    </source>
</evidence>
<organism evidence="3 4">
    <name type="scientific">Stenotrophomonas riyadhensis</name>
    <dbReference type="NCBI Taxonomy" id="2859893"/>
    <lineage>
        <taxon>Bacteria</taxon>
        <taxon>Pseudomonadati</taxon>
        <taxon>Pseudomonadota</taxon>
        <taxon>Gammaproteobacteria</taxon>
        <taxon>Lysobacterales</taxon>
        <taxon>Lysobacteraceae</taxon>
        <taxon>Stenotrophomonas</taxon>
    </lineage>
</organism>
<keyword evidence="4" id="KW-1185">Reference proteome</keyword>
<evidence type="ECO:0000313" key="3">
    <source>
        <dbReference type="EMBL" id="MCV0323595.1"/>
    </source>
</evidence>
<dbReference type="InterPro" id="IPR008900">
    <property type="entry name" value="Zot_N"/>
</dbReference>
<evidence type="ECO:0000313" key="4">
    <source>
        <dbReference type="Proteomes" id="UP001208054"/>
    </source>
</evidence>
<dbReference type="SUPFAM" id="SSF52540">
    <property type="entry name" value="P-loop containing nucleoside triphosphate hydrolases"/>
    <property type="match status" value="1"/>
</dbReference>
<dbReference type="Pfam" id="PF05707">
    <property type="entry name" value="Zot"/>
    <property type="match status" value="1"/>
</dbReference>
<feature type="region of interest" description="Disordered" evidence="1">
    <location>
        <begin position="254"/>
        <end position="277"/>
    </location>
</feature>
<evidence type="ECO:0000256" key="1">
    <source>
        <dbReference type="SAM" id="MobiDB-lite"/>
    </source>
</evidence>
<gene>
    <name evidence="3" type="ORF">KYJ44_04630</name>
</gene>
<dbReference type="Proteomes" id="UP001208054">
    <property type="component" value="Unassembled WGS sequence"/>
</dbReference>
<feature type="region of interest" description="Disordered" evidence="1">
    <location>
        <begin position="398"/>
        <end position="423"/>
    </location>
</feature>
<dbReference type="RefSeq" id="WP_197612119.1">
    <property type="nucleotide sequence ID" value="NZ_JAHWBK010000003.1"/>
</dbReference>
<comment type="caution">
    <text evidence="3">The sequence shown here is derived from an EMBL/GenBank/DDBJ whole genome shotgun (WGS) entry which is preliminary data.</text>
</comment>
<dbReference type="Gene3D" id="3.40.50.300">
    <property type="entry name" value="P-loop containing nucleotide triphosphate hydrolases"/>
    <property type="match status" value="1"/>
</dbReference>
<feature type="compositionally biased region" description="Low complexity" evidence="1">
    <location>
        <begin position="254"/>
        <end position="267"/>
    </location>
</feature>
<reference evidence="3 4" key="1">
    <citation type="submission" date="2021-07" db="EMBL/GenBank/DDBJ databases">
        <title>Clinical implication of Pseudomonas aeruginosa: further insight on the antimicrobial resistance.</title>
        <authorList>
            <person name="Macori G."/>
            <person name="Fanning S."/>
            <person name="Alqahtani A."/>
        </authorList>
    </citation>
    <scope>NUCLEOTIDE SEQUENCE [LARGE SCALE GENOMIC DNA]</scope>
    <source>
        <strain evidence="3 4">CFS3442</strain>
    </source>
</reference>
<feature type="compositionally biased region" description="Basic and acidic residues" evidence="1">
    <location>
        <begin position="361"/>
        <end position="373"/>
    </location>
</feature>